<dbReference type="GO" id="GO:0019303">
    <property type="term" value="P:D-ribose catabolic process"/>
    <property type="evidence" value="ECO:0007669"/>
    <property type="project" value="UniProtKB-UniRule"/>
</dbReference>
<accession>A0A537JM96</accession>
<evidence type="ECO:0000256" key="4">
    <source>
        <dbReference type="ARBA" id="ARBA00023235"/>
    </source>
</evidence>
<evidence type="ECO:0000256" key="6">
    <source>
        <dbReference type="HAMAP-Rule" id="MF_01661"/>
    </source>
</evidence>
<dbReference type="InterPro" id="IPR023750">
    <property type="entry name" value="RbsD-like_sf"/>
</dbReference>
<dbReference type="InterPro" id="IPR023064">
    <property type="entry name" value="D-ribose_pyranase"/>
</dbReference>
<dbReference type="InterPro" id="IPR007721">
    <property type="entry name" value="RbsD_FucU"/>
</dbReference>
<keyword evidence="3 6" id="KW-0963">Cytoplasm</keyword>
<keyword evidence="4 6" id="KW-0413">Isomerase</keyword>
<comment type="subunit">
    <text evidence="6">Homodecamer.</text>
</comment>
<dbReference type="HAMAP" id="MF_01661">
    <property type="entry name" value="D_rib_pyranase"/>
    <property type="match status" value="1"/>
</dbReference>
<dbReference type="GO" id="GO:0048029">
    <property type="term" value="F:monosaccharide binding"/>
    <property type="evidence" value="ECO:0007669"/>
    <property type="project" value="InterPro"/>
</dbReference>
<dbReference type="GO" id="GO:0062193">
    <property type="term" value="F:D-ribose pyranase activity"/>
    <property type="evidence" value="ECO:0007669"/>
    <property type="project" value="UniProtKB-EC"/>
</dbReference>
<comment type="pathway">
    <text evidence="6">Carbohydrate metabolism; D-ribose degradation; D-ribose 5-phosphate from beta-D-ribopyranose: step 1/2.</text>
</comment>
<dbReference type="EMBL" id="VBAN01000051">
    <property type="protein sequence ID" value="TMI84658.1"/>
    <property type="molecule type" value="Genomic_DNA"/>
</dbReference>
<evidence type="ECO:0000256" key="1">
    <source>
        <dbReference type="ARBA" id="ARBA00000223"/>
    </source>
</evidence>
<sequence>MKRRGILNPDLSCLIATLGHTDLICVADAGLPIPLEVTRIDLALRCGSPPFVEVVKAILDEVVVEGAIVAGEMPGRNRACYDALRALLGQTPLEQVPHEQLKAMLPKVRGVIRTGECTPYANVLLRSGVAF</sequence>
<feature type="active site" description="Proton donor" evidence="6">
    <location>
        <position position="20"/>
    </location>
</feature>
<comment type="subcellular location">
    <subcellularLocation>
        <location evidence="6">Cytoplasm</location>
    </subcellularLocation>
</comment>
<dbReference type="PANTHER" id="PTHR37831:SF1">
    <property type="entry name" value="D-RIBOSE PYRANASE"/>
    <property type="match status" value="1"/>
</dbReference>
<feature type="binding site" evidence="6">
    <location>
        <begin position="120"/>
        <end position="122"/>
    </location>
    <ligand>
        <name>substrate</name>
    </ligand>
</feature>
<comment type="catalytic activity">
    <reaction evidence="1 6">
        <text>beta-D-ribopyranose = beta-D-ribofuranose</text>
        <dbReference type="Rhea" id="RHEA:25432"/>
        <dbReference type="ChEBI" id="CHEBI:27476"/>
        <dbReference type="ChEBI" id="CHEBI:47002"/>
        <dbReference type="EC" id="5.4.99.62"/>
    </reaction>
</comment>
<evidence type="ECO:0000313" key="7">
    <source>
        <dbReference type="EMBL" id="TMI84658.1"/>
    </source>
</evidence>
<evidence type="ECO:0000313" key="8">
    <source>
        <dbReference type="Proteomes" id="UP000318093"/>
    </source>
</evidence>
<keyword evidence="5 6" id="KW-0119">Carbohydrate metabolism</keyword>
<proteinExistence type="inferred from homology"/>
<feature type="binding site" evidence="6">
    <location>
        <position position="28"/>
    </location>
    <ligand>
        <name>substrate</name>
    </ligand>
</feature>
<organism evidence="7 8">
    <name type="scientific">Candidatus Segetimicrobium genomatis</name>
    <dbReference type="NCBI Taxonomy" id="2569760"/>
    <lineage>
        <taxon>Bacteria</taxon>
        <taxon>Bacillati</taxon>
        <taxon>Candidatus Sysuimicrobiota</taxon>
        <taxon>Candidatus Sysuimicrobiia</taxon>
        <taxon>Candidatus Sysuimicrobiales</taxon>
        <taxon>Candidatus Segetimicrobiaceae</taxon>
        <taxon>Candidatus Segetimicrobium</taxon>
    </lineage>
</organism>
<evidence type="ECO:0000256" key="3">
    <source>
        <dbReference type="ARBA" id="ARBA00022490"/>
    </source>
</evidence>
<comment type="similarity">
    <text evidence="6">Belongs to the RbsD / FucU family. RbsD subfamily.</text>
</comment>
<dbReference type="AlphaFoldDB" id="A0A537JM96"/>
<feature type="binding site" evidence="6">
    <location>
        <position position="98"/>
    </location>
    <ligand>
        <name>substrate</name>
    </ligand>
</feature>
<dbReference type="Gene3D" id="3.40.1650.10">
    <property type="entry name" value="RbsD-like domain"/>
    <property type="match status" value="1"/>
</dbReference>
<dbReference type="GO" id="GO:0016872">
    <property type="term" value="F:intramolecular lyase activity"/>
    <property type="evidence" value="ECO:0007669"/>
    <property type="project" value="UniProtKB-UniRule"/>
</dbReference>
<protein>
    <recommendedName>
        <fullName evidence="2 6">D-ribose pyranase</fullName>
        <ecNumber evidence="2 6">5.4.99.62</ecNumber>
    </recommendedName>
</protein>
<dbReference type="NCBIfam" id="NF008761">
    <property type="entry name" value="PRK11797.1"/>
    <property type="match status" value="1"/>
</dbReference>
<name>A0A537JM96_9BACT</name>
<dbReference type="UniPathway" id="UPA00916">
    <property type="reaction ID" value="UER00888"/>
</dbReference>
<evidence type="ECO:0000256" key="5">
    <source>
        <dbReference type="ARBA" id="ARBA00023277"/>
    </source>
</evidence>
<comment type="caution">
    <text evidence="7">The sequence shown here is derived from an EMBL/GenBank/DDBJ whole genome shotgun (WGS) entry which is preliminary data.</text>
</comment>
<comment type="function">
    <text evidence="6">Catalyzes the interconversion of beta-pyran and beta-furan forms of D-ribose.</text>
</comment>
<gene>
    <name evidence="6 7" type="primary">rbsD</name>
    <name evidence="7" type="ORF">E6H03_01640</name>
</gene>
<dbReference type="Proteomes" id="UP000318093">
    <property type="component" value="Unassembled WGS sequence"/>
</dbReference>
<dbReference type="Pfam" id="PF05025">
    <property type="entry name" value="RbsD_FucU"/>
    <property type="match status" value="1"/>
</dbReference>
<dbReference type="PANTHER" id="PTHR37831">
    <property type="entry name" value="D-RIBOSE PYRANASE"/>
    <property type="match status" value="1"/>
</dbReference>
<dbReference type="GO" id="GO:0005829">
    <property type="term" value="C:cytosol"/>
    <property type="evidence" value="ECO:0007669"/>
    <property type="project" value="TreeGrafter"/>
</dbReference>
<evidence type="ECO:0000256" key="2">
    <source>
        <dbReference type="ARBA" id="ARBA00012862"/>
    </source>
</evidence>
<reference evidence="7 8" key="1">
    <citation type="journal article" date="2019" name="Nat. Microbiol.">
        <title>Mediterranean grassland soil C-N compound turnover is dependent on rainfall and depth, and is mediated by genomically divergent microorganisms.</title>
        <authorList>
            <person name="Diamond S."/>
            <person name="Andeer P.F."/>
            <person name="Li Z."/>
            <person name="Crits-Christoph A."/>
            <person name="Burstein D."/>
            <person name="Anantharaman K."/>
            <person name="Lane K.R."/>
            <person name="Thomas B.C."/>
            <person name="Pan C."/>
            <person name="Northen T.R."/>
            <person name="Banfield J.F."/>
        </authorList>
    </citation>
    <scope>NUCLEOTIDE SEQUENCE [LARGE SCALE GENOMIC DNA]</scope>
    <source>
        <strain evidence="7">NP_6</strain>
    </source>
</reference>
<dbReference type="SUPFAM" id="SSF102546">
    <property type="entry name" value="RbsD-like"/>
    <property type="match status" value="1"/>
</dbReference>
<dbReference type="EC" id="5.4.99.62" evidence="2 6"/>